<keyword evidence="4" id="KW-0833">Ubl conjugation pathway</keyword>
<dbReference type="PANTHER" id="PTHR46896">
    <property type="entry name" value="SENTRIN-SPECIFIC PROTEASE"/>
    <property type="match status" value="1"/>
</dbReference>
<feature type="region of interest" description="Disordered" evidence="6">
    <location>
        <begin position="499"/>
        <end position="549"/>
    </location>
</feature>
<accession>A0AA40CE68</accession>
<feature type="region of interest" description="Disordered" evidence="6">
    <location>
        <begin position="165"/>
        <end position="225"/>
    </location>
</feature>
<organism evidence="8 9">
    <name type="scientific">Bombardia bombarda</name>
    <dbReference type="NCBI Taxonomy" id="252184"/>
    <lineage>
        <taxon>Eukaryota</taxon>
        <taxon>Fungi</taxon>
        <taxon>Dikarya</taxon>
        <taxon>Ascomycota</taxon>
        <taxon>Pezizomycotina</taxon>
        <taxon>Sordariomycetes</taxon>
        <taxon>Sordariomycetidae</taxon>
        <taxon>Sordariales</taxon>
        <taxon>Lasiosphaeriaceae</taxon>
        <taxon>Bombardia</taxon>
    </lineage>
</organism>
<feature type="compositionally biased region" description="Basic and acidic residues" evidence="6">
    <location>
        <begin position="1080"/>
        <end position="1092"/>
    </location>
</feature>
<feature type="region of interest" description="Disordered" evidence="6">
    <location>
        <begin position="262"/>
        <end position="296"/>
    </location>
</feature>
<evidence type="ECO:0000313" key="9">
    <source>
        <dbReference type="Proteomes" id="UP001174934"/>
    </source>
</evidence>
<dbReference type="GO" id="GO:0005634">
    <property type="term" value="C:nucleus"/>
    <property type="evidence" value="ECO:0007669"/>
    <property type="project" value="TreeGrafter"/>
</dbReference>
<dbReference type="PROSITE" id="PS50600">
    <property type="entry name" value="ULP_PROTEASE"/>
    <property type="match status" value="1"/>
</dbReference>
<evidence type="ECO:0000256" key="1">
    <source>
        <dbReference type="ARBA" id="ARBA00005234"/>
    </source>
</evidence>
<feature type="compositionally biased region" description="Polar residues" evidence="6">
    <location>
        <begin position="1096"/>
        <end position="1106"/>
    </location>
</feature>
<evidence type="ECO:0000259" key="7">
    <source>
        <dbReference type="PROSITE" id="PS50600"/>
    </source>
</evidence>
<evidence type="ECO:0000256" key="3">
    <source>
        <dbReference type="ARBA" id="ARBA00022670"/>
    </source>
</evidence>
<dbReference type="Pfam" id="PF25424">
    <property type="entry name" value="PH_35"/>
    <property type="match status" value="1"/>
</dbReference>
<comment type="caution">
    <text evidence="8">The sequence shown here is derived from an EMBL/GenBank/DDBJ whole genome shotgun (WGS) entry which is preliminary data.</text>
</comment>
<dbReference type="Gene3D" id="3.30.310.130">
    <property type="entry name" value="Ubiquitin-related"/>
    <property type="match status" value="2"/>
</dbReference>
<feature type="domain" description="Ubiquitin-like protease family profile" evidence="7">
    <location>
        <begin position="630"/>
        <end position="926"/>
    </location>
</feature>
<feature type="compositionally biased region" description="Polar residues" evidence="6">
    <location>
        <begin position="564"/>
        <end position="577"/>
    </location>
</feature>
<keyword evidence="3" id="KW-0645">Protease</keyword>
<dbReference type="AlphaFoldDB" id="A0AA40CE68"/>
<feature type="compositionally biased region" description="Low complexity" evidence="6">
    <location>
        <begin position="96"/>
        <end position="107"/>
    </location>
</feature>
<dbReference type="Proteomes" id="UP001174934">
    <property type="component" value="Unassembled WGS sequence"/>
</dbReference>
<proteinExistence type="inferred from homology"/>
<dbReference type="GO" id="GO:0070139">
    <property type="term" value="F:SUMO-specific endopeptidase activity"/>
    <property type="evidence" value="ECO:0007669"/>
    <property type="project" value="TreeGrafter"/>
</dbReference>
<evidence type="ECO:0000256" key="4">
    <source>
        <dbReference type="ARBA" id="ARBA00022786"/>
    </source>
</evidence>
<feature type="region of interest" description="Disordered" evidence="6">
    <location>
        <begin position="792"/>
        <end position="812"/>
    </location>
</feature>
<reference evidence="8" key="1">
    <citation type="submission" date="2023-06" db="EMBL/GenBank/DDBJ databases">
        <title>Genome-scale phylogeny and comparative genomics of the fungal order Sordariales.</title>
        <authorList>
            <consortium name="Lawrence Berkeley National Laboratory"/>
            <person name="Hensen N."/>
            <person name="Bonometti L."/>
            <person name="Westerberg I."/>
            <person name="Brannstrom I.O."/>
            <person name="Guillou S."/>
            <person name="Cros-Aarteil S."/>
            <person name="Calhoun S."/>
            <person name="Haridas S."/>
            <person name="Kuo A."/>
            <person name="Mondo S."/>
            <person name="Pangilinan J."/>
            <person name="Riley R."/>
            <person name="LaButti K."/>
            <person name="Andreopoulos B."/>
            <person name="Lipzen A."/>
            <person name="Chen C."/>
            <person name="Yanf M."/>
            <person name="Daum C."/>
            <person name="Ng V."/>
            <person name="Clum A."/>
            <person name="Steindorff A."/>
            <person name="Ohm R."/>
            <person name="Martin F."/>
            <person name="Silar P."/>
            <person name="Natvig D."/>
            <person name="Lalanne C."/>
            <person name="Gautier V."/>
            <person name="Ament-velasquez S.L."/>
            <person name="Kruys A."/>
            <person name="Hutchinson M.I."/>
            <person name="Powell A.J."/>
            <person name="Barry K."/>
            <person name="Miller A.N."/>
            <person name="Grigoriev I.V."/>
            <person name="Debuchy R."/>
            <person name="Gladieux P."/>
            <person name="Thoren M.H."/>
            <person name="Johannesson H."/>
        </authorList>
    </citation>
    <scope>NUCLEOTIDE SEQUENCE</scope>
    <source>
        <strain evidence="8">SMH3391-2</strain>
    </source>
</reference>
<dbReference type="PANTHER" id="PTHR46896:SF3">
    <property type="entry name" value="FI06413P-RELATED"/>
    <property type="match status" value="1"/>
</dbReference>
<feature type="compositionally biased region" description="Basic and acidic residues" evidence="6">
    <location>
        <begin position="742"/>
        <end position="760"/>
    </location>
</feature>
<sequence>MEVRIPTNAIDVPYENLLGCPGSEAEHVKSSDLGRVHASTLTAKLDQSREPTNRPAANPPSTGPRSKSAASAARAKTAFASDFEVQDAKTTKKSMRGGIRIPMPGRGSYKPPAPRVAVNTLDASRDQSSTVVPSASKDVHPAKRIKPNHYTTSTFTVHDEIMDVDPIPAPSRTSLFGSQDGASSSGPSVALQEYMRSEGGDSRRSNRRHRLPKVPRLHSISPGRDEITEVGDELAAPAHPSTNFPAITLSSREIRNDPADELIKGASLQPKRSHQTLNKGKRRLNHPPNDDVDELSQDSQYEVPKMTAKTVEFSRKRISYAISPRGNITPTSWVQTSGPVESEPGIPVEAAICLPKYRYLTKSGGDSSDESDVFPICHLRPLKGSKGELRAFDDGGSQASQQYNWLKITPKVQGLLHHPESNIIKIEQSSDNNHATGPAMVLRFANPADAASLVRWVQRHLKLSSTRIHQESSNKLESIFEKAEMDVIKARHQNLAKVFSHEATNGKRAGPTGLQRIRTNNPESPEELPFSPARLEPSQVDGPTQSPLLITAPQSSRRLLKDQMNVSEQTSKSSHTETAAPAVSQRSRRSGQIAEDTSPTRSASPPRWSDLEENNQVLENWKMPLVLHRATVDKDDIKRLDEGQFLNDNLIEFSLRHMFMGYSLQHSDLSKRVYLHNSFFYEKLKSTRGKINYDGVKGWTARVNLLAHDYIIVPVNENYHWWVAIICNPGMLDPDAQRRRKTDTAESSKGKEEDLADKVTSDVVTSDLTTDQTGKQALQSPQELAIAELSQLSIDSPREPVNSKPNDVLGNGTKGVVDLATDDKTIVGDVSPSVSKTVKQKRKSSGPPPRKYNPEDPRIITLDSFGNSHSPAVSALRSYLVEEFRDKRNKIINELPAQLGMTAVNIPEQNNFCDCGVYLLGYIQEFLQDPDKFIHTLLRKETPEWTIDPSSLRSEWRQIILNEHRKYQSKQIEVKRKKKQEKTISASQPQTERSALARSGSHDNTSRDSPVIHGVSVANSTSAGPSIADSRAATPEGYKLVDPEGVDAGAVMMHPISWPQVQELSDDELPTPPRKKNKPPQKDTSRFPRVREQGSPLGQDSAQADGTTDEVVLLSEESRKSPKRIIIDDEPKFLEKLPSSSPPPPTASRVKEVSPKGFYGPRAAADTHHQTPVRAPRPTTTRATTPDRRAQNLAVVINKLSPGRHATAKPKESREKHSRYFADASKNSAAVDRAELVWDQQAMIDLT</sequence>
<keyword evidence="5" id="KW-0378">Hydrolase</keyword>
<feature type="compositionally biased region" description="Basic and acidic residues" evidence="6">
    <location>
        <begin position="26"/>
        <end position="35"/>
    </location>
</feature>
<dbReference type="GO" id="GO:0005737">
    <property type="term" value="C:cytoplasm"/>
    <property type="evidence" value="ECO:0007669"/>
    <property type="project" value="TreeGrafter"/>
</dbReference>
<feature type="compositionally biased region" description="Basic residues" evidence="6">
    <location>
        <begin position="205"/>
        <end position="216"/>
    </location>
</feature>
<feature type="region of interest" description="Disordered" evidence="6">
    <location>
        <begin position="1063"/>
        <end position="1222"/>
    </location>
</feature>
<feature type="region of interest" description="Disordered" evidence="6">
    <location>
        <begin position="734"/>
        <end position="763"/>
    </location>
</feature>
<feature type="compositionally biased region" description="Polar residues" evidence="6">
    <location>
        <begin position="983"/>
        <end position="993"/>
    </location>
</feature>
<feature type="region of interest" description="Disordered" evidence="6">
    <location>
        <begin position="828"/>
        <end position="856"/>
    </location>
</feature>
<keyword evidence="9" id="KW-1185">Reference proteome</keyword>
<feature type="compositionally biased region" description="Low complexity" evidence="6">
    <location>
        <begin position="65"/>
        <end position="81"/>
    </location>
</feature>
<feature type="compositionally biased region" description="Basic and acidic residues" evidence="6">
    <location>
        <begin position="195"/>
        <end position="204"/>
    </location>
</feature>
<keyword evidence="2" id="KW-0597">Phosphoprotein</keyword>
<feature type="region of interest" description="Disordered" evidence="6">
    <location>
        <begin position="26"/>
        <end position="112"/>
    </location>
</feature>
<dbReference type="InterPro" id="IPR038765">
    <property type="entry name" value="Papain-like_cys_pep_sf"/>
</dbReference>
<feature type="region of interest" description="Disordered" evidence="6">
    <location>
        <begin position="970"/>
        <end position="1041"/>
    </location>
</feature>
<evidence type="ECO:0000256" key="6">
    <source>
        <dbReference type="SAM" id="MobiDB-lite"/>
    </source>
</evidence>
<dbReference type="SUPFAM" id="SSF54001">
    <property type="entry name" value="Cysteine proteinases"/>
    <property type="match status" value="1"/>
</dbReference>
<feature type="region of interest" description="Disordered" evidence="6">
    <location>
        <begin position="563"/>
        <end position="609"/>
    </location>
</feature>
<dbReference type="Pfam" id="PF02902">
    <property type="entry name" value="Peptidase_C48"/>
    <property type="match status" value="1"/>
</dbReference>
<gene>
    <name evidence="8" type="ORF">B0T17DRAFT_502752</name>
</gene>
<protein>
    <recommendedName>
        <fullName evidence="7">Ubiquitin-like protease family profile domain-containing protein</fullName>
    </recommendedName>
</protein>
<feature type="compositionally biased region" description="Basic and acidic residues" evidence="6">
    <location>
        <begin position="1116"/>
        <end position="1135"/>
    </location>
</feature>
<dbReference type="GO" id="GO:0006508">
    <property type="term" value="P:proteolysis"/>
    <property type="evidence" value="ECO:0007669"/>
    <property type="project" value="UniProtKB-KW"/>
</dbReference>
<dbReference type="GO" id="GO:0016926">
    <property type="term" value="P:protein desumoylation"/>
    <property type="evidence" value="ECO:0007669"/>
    <property type="project" value="TreeGrafter"/>
</dbReference>
<feature type="compositionally biased region" description="Basic and acidic residues" evidence="6">
    <location>
        <begin position="1209"/>
        <end position="1220"/>
    </location>
</feature>
<evidence type="ECO:0000256" key="2">
    <source>
        <dbReference type="ARBA" id="ARBA00022553"/>
    </source>
</evidence>
<dbReference type="Gene3D" id="1.10.418.20">
    <property type="match status" value="2"/>
</dbReference>
<evidence type="ECO:0000313" key="8">
    <source>
        <dbReference type="EMBL" id="KAK0635182.1"/>
    </source>
</evidence>
<dbReference type="EMBL" id="JAULSR010000001">
    <property type="protein sequence ID" value="KAK0635182.1"/>
    <property type="molecule type" value="Genomic_DNA"/>
</dbReference>
<comment type="similarity">
    <text evidence="1">Belongs to the peptidase C48 family.</text>
</comment>
<feature type="compositionally biased region" description="Low complexity" evidence="6">
    <location>
        <begin position="1174"/>
        <end position="1184"/>
    </location>
</feature>
<dbReference type="InterPro" id="IPR003653">
    <property type="entry name" value="Peptidase_C48_C"/>
</dbReference>
<feature type="compositionally biased region" description="Basic residues" evidence="6">
    <location>
        <begin position="271"/>
        <end position="285"/>
    </location>
</feature>
<dbReference type="InterPro" id="IPR051947">
    <property type="entry name" value="Sentrin-specific_protease"/>
</dbReference>
<evidence type="ECO:0000256" key="5">
    <source>
        <dbReference type="ARBA" id="ARBA00022801"/>
    </source>
</evidence>
<feature type="compositionally biased region" description="Polar residues" evidence="6">
    <location>
        <begin position="171"/>
        <end position="187"/>
    </location>
</feature>
<name>A0AA40CE68_9PEZI</name>
<dbReference type="InterPro" id="IPR057501">
    <property type="entry name" value="DeUb_enz_PH"/>
</dbReference>